<sequence>MADVKAESVYPEVVSQDAPAKRGFVAGTIAHFKKWWWVHLIVLICVVLIIIFPIIYVAYPKIAQTDVNNATLNVTSLVFSDPTPDTIHVNQTQVLGNKAIYHPKIYSFNASLGLAGSPVPVSYATVPETASNDGQVIIVDATLQLHNIEATTNFTKAVLASETWELGVYGRPQLKEMVLPKSTVTFNKTVEMKGLNGLEGFALSNVTISAAPGADGTNMNGTVSIPNPSVVTVPMGNITMDISVNGTAVGQTFLNNLNLIPGANIYPVKSLINNTLMLSFIGKSGPYPSGVVPLDISGNKSVYNGQEISYFSDALRSTSLRATLNVTQVLIDSGLGLLLGAL</sequence>
<keyword evidence="1" id="KW-1133">Transmembrane helix</keyword>
<evidence type="ECO:0000256" key="1">
    <source>
        <dbReference type="SAM" id="Phobius"/>
    </source>
</evidence>
<organism evidence="2 3">
    <name type="scientific">Talaromyces rugulosus</name>
    <name type="common">Penicillium rugulosum</name>
    <dbReference type="NCBI Taxonomy" id="121627"/>
    <lineage>
        <taxon>Eukaryota</taxon>
        <taxon>Fungi</taxon>
        <taxon>Dikarya</taxon>
        <taxon>Ascomycota</taxon>
        <taxon>Pezizomycotina</taxon>
        <taxon>Eurotiomycetes</taxon>
        <taxon>Eurotiomycetidae</taxon>
        <taxon>Eurotiales</taxon>
        <taxon>Trichocomaceae</taxon>
        <taxon>Talaromyces</taxon>
        <taxon>Talaromyces sect. Islandici</taxon>
    </lineage>
</organism>
<dbReference type="PANTHER" id="PTHR35895:SF1">
    <property type="entry name" value="LIPID-BINDING SERUM GLYCOPROTEIN C-TERMINAL DOMAIN-CONTAINING PROTEIN"/>
    <property type="match status" value="1"/>
</dbReference>
<keyword evidence="3" id="KW-1185">Reference proteome</keyword>
<dbReference type="InterPro" id="IPR046368">
    <property type="entry name" value="Tag1"/>
</dbReference>
<name>A0A7H8QII6_TALRU</name>
<dbReference type="Pfam" id="PF12505">
    <property type="entry name" value="DUF3712"/>
    <property type="match status" value="1"/>
</dbReference>
<accession>A0A7H8QII6</accession>
<dbReference type="PANTHER" id="PTHR35895">
    <property type="entry name" value="CHROMOSOME 16, WHOLE GENOME SHOTGUN SEQUENCE"/>
    <property type="match status" value="1"/>
</dbReference>
<dbReference type="KEGG" id="trg:TRUGW13939_00331"/>
<protein>
    <submittedName>
        <fullName evidence="2">Uncharacterized protein</fullName>
    </submittedName>
</protein>
<proteinExistence type="predicted"/>
<gene>
    <name evidence="2" type="ORF">TRUGW13939_00331</name>
</gene>
<feature type="transmembrane region" description="Helical" evidence="1">
    <location>
        <begin position="36"/>
        <end position="59"/>
    </location>
</feature>
<dbReference type="EMBL" id="CP055898">
    <property type="protein sequence ID" value="QKX53255.1"/>
    <property type="molecule type" value="Genomic_DNA"/>
</dbReference>
<keyword evidence="1" id="KW-0472">Membrane</keyword>
<dbReference type="GO" id="GO:0000329">
    <property type="term" value="C:fungal-type vacuole membrane"/>
    <property type="evidence" value="ECO:0007669"/>
    <property type="project" value="InterPro"/>
</dbReference>
<evidence type="ECO:0000313" key="2">
    <source>
        <dbReference type="EMBL" id="QKX53255.1"/>
    </source>
</evidence>
<dbReference type="GeneID" id="55987846"/>
<dbReference type="InterPro" id="IPR022185">
    <property type="entry name" value="DUF3712"/>
</dbReference>
<dbReference type="OrthoDB" id="10039566at2759"/>
<dbReference type="RefSeq" id="XP_035339434.1">
    <property type="nucleotide sequence ID" value="XM_035483541.1"/>
</dbReference>
<dbReference type="AlphaFoldDB" id="A0A7H8QII6"/>
<evidence type="ECO:0000313" key="3">
    <source>
        <dbReference type="Proteomes" id="UP000509510"/>
    </source>
</evidence>
<reference evidence="3" key="1">
    <citation type="submission" date="2020-06" db="EMBL/GenBank/DDBJ databases">
        <title>A chromosome-scale genome assembly of Talaromyces rugulosus W13939.</title>
        <authorList>
            <person name="Wang B."/>
            <person name="Guo L."/>
            <person name="Ye K."/>
            <person name="Wang L."/>
        </authorList>
    </citation>
    <scope>NUCLEOTIDE SEQUENCE [LARGE SCALE GENOMIC DNA]</scope>
    <source>
        <strain evidence="3">W13939</strain>
    </source>
</reference>
<dbReference type="Proteomes" id="UP000509510">
    <property type="component" value="Chromosome I"/>
</dbReference>
<keyword evidence="1" id="KW-0812">Transmembrane</keyword>